<dbReference type="InterPro" id="IPR001173">
    <property type="entry name" value="Glyco_trans_2-like"/>
</dbReference>
<dbReference type="RefSeq" id="WP_382391887.1">
    <property type="nucleotide sequence ID" value="NZ_JBHTCQ010000001.1"/>
</dbReference>
<evidence type="ECO:0000256" key="1">
    <source>
        <dbReference type="SAM" id="MobiDB-lite"/>
    </source>
</evidence>
<feature type="region of interest" description="Disordered" evidence="1">
    <location>
        <begin position="279"/>
        <end position="302"/>
    </location>
</feature>
<organism evidence="3 4">
    <name type="scientific">Georgenia alba</name>
    <dbReference type="NCBI Taxonomy" id="2233858"/>
    <lineage>
        <taxon>Bacteria</taxon>
        <taxon>Bacillati</taxon>
        <taxon>Actinomycetota</taxon>
        <taxon>Actinomycetes</taxon>
        <taxon>Micrococcales</taxon>
        <taxon>Bogoriellaceae</taxon>
        <taxon>Georgenia</taxon>
    </lineage>
</organism>
<dbReference type="Gene3D" id="3.90.550.10">
    <property type="entry name" value="Spore Coat Polysaccharide Biosynthesis Protein SpsA, Chain A"/>
    <property type="match status" value="1"/>
</dbReference>
<protein>
    <submittedName>
        <fullName evidence="3">Glycosyltransferase family 2 protein</fullName>
    </submittedName>
</protein>
<dbReference type="Pfam" id="PF00535">
    <property type="entry name" value="Glycos_transf_2"/>
    <property type="match status" value="1"/>
</dbReference>
<evidence type="ECO:0000313" key="4">
    <source>
        <dbReference type="Proteomes" id="UP001596455"/>
    </source>
</evidence>
<dbReference type="InterPro" id="IPR029044">
    <property type="entry name" value="Nucleotide-diphossugar_trans"/>
</dbReference>
<proteinExistence type="predicted"/>
<evidence type="ECO:0000313" key="3">
    <source>
        <dbReference type="EMBL" id="MFC7404468.1"/>
    </source>
</evidence>
<dbReference type="SUPFAM" id="SSF53448">
    <property type="entry name" value="Nucleotide-diphospho-sugar transferases"/>
    <property type="match status" value="1"/>
</dbReference>
<dbReference type="PANTHER" id="PTHR43685">
    <property type="entry name" value="GLYCOSYLTRANSFERASE"/>
    <property type="match status" value="1"/>
</dbReference>
<dbReference type="CDD" id="cd00761">
    <property type="entry name" value="Glyco_tranf_GTA_type"/>
    <property type="match status" value="1"/>
</dbReference>
<comment type="caution">
    <text evidence="3">The sequence shown here is derived from an EMBL/GenBank/DDBJ whole genome shotgun (WGS) entry which is preliminary data.</text>
</comment>
<reference evidence="4" key="1">
    <citation type="journal article" date="2019" name="Int. J. Syst. Evol. Microbiol.">
        <title>The Global Catalogue of Microorganisms (GCM) 10K type strain sequencing project: providing services to taxonomists for standard genome sequencing and annotation.</title>
        <authorList>
            <consortium name="The Broad Institute Genomics Platform"/>
            <consortium name="The Broad Institute Genome Sequencing Center for Infectious Disease"/>
            <person name="Wu L."/>
            <person name="Ma J."/>
        </authorList>
    </citation>
    <scope>NUCLEOTIDE SEQUENCE [LARGE SCALE GENOMIC DNA]</scope>
    <source>
        <strain evidence="4">JCM 1490</strain>
    </source>
</reference>
<sequence>MHAPTVSIVIPIHNGERFLRATLSSVLAQSGVDFEVVAVNNASTDATAAVLAEWDDPRLRVLTTTTLLPLAQNWRFAMSHARGDLVKVVCADDLIYPGMLATQAAMLTEHPALAVVACRRDFIDEHGRTLQAARGLYGLTGWRTGAEVVRQVVTLGINPIGESAGVMFRRDDYETVGGFDTRRTFPMDIDLWLRLLERGHLYGQAESRAAFRLSTAGLSAAHSRHQHAENTAFATEAAAHWNVSSVQRGLGRVLQPLAWWAWALRARLFGAVTGLRRSHREPAAIPSPPSLRTEPTAESAPR</sequence>
<dbReference type="PANTHER" id="PTHR43685:SF2">
    <property type="entry name" value="GLYCOSYLTRANSFERASE 2-LIKE DOMAIN-CONTAINING PROTEIN"/>
    <property type="match status" value="1"/>
</dbReference>
<dbReference type="EMBL" id="JBHTCQ010000001">
    <property type="protein sequence ID" value="MFC7404468.1"/>
    <property type="molecule type" value="Genomic_DNA"/>
</dbReference>
<accession>A0ABW2QAP0</accession>
<feature type="domain" description="Glycosyltransferase 2-like" evidence="2">
    <location>
        <begin position="7"/>
        <end position="176"/>
    </location>
</feature>
<dbReference type="Proteomes" id="UP001596455">
    <property type="component" value="Unassembled WGS sequence"/>
</dbReference>
<keyword evidence="4" id="KW-1185">Reference proteome</keyword>
<dbReference type="InterPro" id="IPR050834">
    <property type="entry name" value="Glycosyltransf_2"/>
</dbReference>
<gene>
    <name evidence="3" type="ORF">ACFQQL_05060</name>
</gene>
<evidence type="ECO:0000259" key="2">
    <source>
        <dbReference type="Pfam" id="PF00535"/>
    </source>
</evidence>
<name>A0ABW2QAP0_9MICO</name>